<feature type="chain" id="PRO_5023011936" description="LssY-like C-terminal domain-containing protein" evidence="1">
    <location>
        <begin position="25"/>
        <end position="420"/>
    </location>
</feature>
<evidence type="ECO:0000256" key="1">
    <source>
        <dbReference type="SAM" id="SignalP"/>
    </source>
</evidence>
<evidence type="ECO:0000259" key="2">
    <source>
        <dbReference type="Pfam" id="PF14067"/>
    </source>
</evidence>
<feature type="signal peptide" evidence="1">
    <location>
        <begin position="1"/>
        <end position="24"/>
    </location>
</feature>
<dbReference type="InterPro" id="IPR025902">
    <property type="entry name" value="LssY-like-C_dom"/>
</dbReference>
<dbReference type="AlphaFoldDB" id="A0A5B0WR18"/>
<dbReference type="RefSeq" id="WP_149612145.1">
    <property type="nucleotide sequence ID" value="NZ_VTUX01000007.1"/>
</dbReference>
<reference evidence="3 4" key="1">
    <citation type="submission" date="2019-09" db="EMBL/GenBank/DDBJ databases">
        <authorList>
            <person name="Chen X.-Y."/>
        </authorList>
    </citation>
    <scope>NUCLEOTIDE SEQUENCE [LARGE SCALE GENOMIC DNA]</scope>
    <source>
        <strain evidence="3 4">NY5</strain>
    </source>
</reference>
<protein>
    <recommendedName>
        <fullName evidence="2">LssY-like C-terminal domain-containing protein</fullName>
    </recommendedName>
</protein>
<dbReference type="EMBL" id="VTUX01000007">
    <property type="protein sequence ID" value="KAA1189534.1"/>
    <property type="molecule type" value="Genomic_DNA"/>
</dbReference>
<organism evidence="3 4">
    <name type="scientific">Pseudohalioglobus sediminis</name>
    <dbReference type="NCBI Taxonomy" id="2606449"/>
    <lineage>
        <taxon>Bacteria</taxon>
        <taxon>Pseudomonadati</taxon>
        <taxon>Pseudomonadota</taxon>
        <taxon>Gammaproteobacteria</taxon>
        <taxon>Cellvibrionales</taxon>
        <taxon>Halieaceae</taxon>
        <taxon>Pseudohalioglobus</taxon>
    </lineage>
</organism>
<feature type="domain" description="LssY-like C-terminal" evidence="2">
    <location>
        <begin position="217"/>
        <end position="391"/>
    </location>
</feature>
<keyword evidence="1" id="KW-0732">Signal</keyword>
<sequence>MRAGKLLALAAACLALGLGQAARATEVSELFQGKQVPPPNQRIQVQRQGDIVVATAVPSAAETREIFGVDLYKKNVQPVWIQLENRRNVPVLLTPMGVDQAYFTPRETANRGREVSVGARAQDFEKRGHLRLAVRANSIQSGYIFTRVDEGTKSFNVDIVSEDDAQLMTFFVPVPGLKIDHYEKEWDKLFPEDQIRDVSLPELVAELESMPCCVVDAKGKNRGDPLNLVLIGDNLDLYYAFLRAGWDETETIHGASLWKTAASALTGGLYRYSPVSALYVFGRAQDAAFQRARTSIHERNHLRIWMTPLRYEGKPVWIGQISRDIGVRLTWKTITTHKIDPDVDETREFLLEDLAYAQSLKGYGYVAGVGAASYDAPRGNLTGDPYFTDGKRLVLWIAEEPTGLDEIEVMVLTSPAESGQ</sequence>
<comment type="caution">
    <text evidence="3">The sequence shown here is derived from an EMBL/GenBank/DDBJ whole genome shotgun (WGS) entry which is preliminary data.</text>
</comment>
<gene>
    <name evidence="3" type="ORF">F0M18_14350</name>
</gene>
<evidence type="ECO:0000313" key="3">
    <source>
        <dbReference type="EMBL" id="KAA1189534.1"/>
    </source>
</evidence>
<dbReference type="Pfam" id="PF14067">
    <property type="entry name" value="LssY_C"/>
    <property type="match status" value="1"/>
</dbReference>
<evidence type="ECO:0000313" key="4">
    <source>
        <dbReference type="Proteomes" id="UP000323708"/>
    </source>
</evidence>
<keyword evidence="4" id="KW-1185">Reference proteome</keyword>
<dbReference type="Proteomes" id="UP000323708">
    <property type="component" value="Unassembled WGS sequence"/>
</dbReference>
<name>A0A5B0WR18_9GAMM</name>
<proteinExistence type="predicted"/>
<accession>A0A5B0WR18</accession>